<dbReference type="Pfam" id="PF01256">
    <property type="entry name" value="Carb_kinase"/>
    <property type="match status" value="1"/>
</dbReference>
<keyword evidence="9" id="KW-1185">Reference proteome</keyword>
<dbReference type="GO" id="GO:0052856">
    <property type="term" value="F:NAD(P)HX epimerase activity"/>
    <property type="evidence" value="ECO:0007669"/>
    <property type="project" value="TreeGrafter"/>
</dbReference>
<keyword evidence="1 6" id="KW-0547">Nucleotide-binding</keyword>
<dbReference type="PROSITE" id="PS01050">
    <property type="entry name" value="YJEF_C_2"/>
    <property type="match status" value="1"/>
</dbReference>
<dbReference type="InterPro" id="IPR000631">
    <property type="entry name" value="CARKD"/>
</dbReference>
<dbReference type="Gene3D" id="3.40.1190.20">
    <property type="match status" value="1"/>
</dbReference>
<evidence type="ECO:0000256" key="5">
    <source>
        <dbReference type="ARBA" id="ARBA00023239"/>
    </source>
</evidence>
<evidence type="ECO:0000256" key="1">
    <source>
        <dbReference type="ARBA" id="ARBA00022741"/>
    </source>
</evidence>
<dbReference type="PROSITE" id="PS51383">
    <property type="entry name" value="YJEF_C_3"/>
    <property type="match status" value="1"/>
</dbReference>
<dbReference type="Proteomes" id="UP000500741">
    <property type="component" value="Chromosome"/>
</dbReference>
<dbReference type="GO" id="GO:0052855">
    <property type="term" value="F:ADP-dependent NAD(P)H-hydrate dehydratase activity"/>
    <property type="evidence" value="ECO:0007669"/>
    <property type="project" value="UniProtKB-UniRule"/>
</dbReference>
<dbReference type="NCBIfam" id="TIGR00196">
    <property type="entry name" value="yjeF_cterm"/>
    <property type="match status" value="1"/>
</dbReference>
<dbReference type="InterPro" id="IPR029056">
    <property type="entry name" value="Ribokinase-like"/>
</dbReference>
<keyword evidence="2 6" id="KW-0067">ATP-binding</keyword>
<sequence length="284" mass="30830">MVTELKADILHEVIQKRPVTTNKTNFGNILLIGGNEQFGGAILMAASAAVSSGAGLVTVATHNTNITPLHIRNPEAMALDWDNHGTVLEQVRKSSVVLIGPGLGNSEDAIELLRSTMRAMRENQTLILDASALGIIADKHVMIPTNVFTIATPHQGEWAQLSSVMIPYQDSMELNDLQRKTLNIDVLVLKKHHTVILSENRQMELLLGGPYQATGGMGDTLAGLIAGFVGQFAEPRRATEAAVYAHSAIAQELAEHNWVVRPSFIADFVPNYMARINTNLPEVD</sequence>
<feature type="binding site" evidence="6">
    <location>
        <position position="219"/>
    </location>
    <ligand>
        <name>(6S)-NADPHX</name>
        <dbReference type="ChEBI" id="CHEBI:64076"/>
    </ligand>
</feature>
<feature type="binding site" evidence="6">
    <location>
        <position position="154"/>
    </location>
    <ligand>
        <name>(6S)-NADPHX</name>
        <dbReference type="ChEBI" id="CHEBI:64076"/>
    </ligand>
</feature>
<evidence type="ECO:0000313" key="9">
    <source>
        <dbReference type="Proteomes" id="UP000500741"/>
    </source>
</evidence>
<feature type="binding site" evidence="6">
    <location>
        <begin position="190"/>
        <end position="194"/>
    </location>
    <ligand>
        <name>AMP</name>
        <dbReference type="ChEBI" id="CHEBI:456215"/>
    </ligand>
</feature>
<dbReference type="PANTHER" id="PTHR12592:SF0">
    <property type="entry name" value="ATP-DEPENDENT (S)-NAD(P)H-HYDRATE DEHYDRATASE"/>
    <property type="match status" value="1"/>
</dbReference>
<proteinExistence type="inferred from homology"/>
<evidence type="ECO:0000313" key="8">
    <source>
        <dbReference type="EMBL" id="QIL50270.1"/>
    </source>
</evidence>
<evidence type="ECO:0000256" key="6">
    <source>
        <dbReference type="HAMAP-Rule" id="MF_01965"/>
    </source>
</evidence>
<dbReference type="KEGG" id="wco:G7084_02365"/>
<feature type="binding site" evidence="6">
    <location>
        <position position="41"/>
    </location>
    <ligand>
        <name>(6S)-NADPHX</name>
        <dbReference type="ChEBI" id="CHEBI:64076"/>
    </ligand>
</feature>
<evidence type="ECO:0000259" key="7">
    <source>
        <dbReference type="PROSITE" id="PS51383"/>
    </source>
</evidence>
<comment type="function">
    <text evidence="6">Catalyzes the dehydration of the S-form of NAD(P)HX at the expense of ADP, which is converted to AMP. Together with NAD(P)HX epimerase, which catalyzes the epimerization of the S- and R-forms, the enzyme allows the repair of both epimers of NAD(P)HX, a damaged form of NAD(P)H that is a result of enzymatic or heat-dependent hydration.</text>
</comment>
<comment type="catalytic activity">
    <reaction evidence="6">
        <text>(6S)-NADHX + ADP = AMP + phosphate + NADH + H(+)</text>
        <dbReference type="Rhea" id="RHEA:32223"/>
        <dbReference type="ChEBI" id="CHEBI:15378"/>
        <dbReference type="ChEBI" id="CHEBI:43474"/>
        <dbReference type="ChEBI" id="CHEBI:57945"/>
        <dbReference type="ChEBI" id="CHEBI:64074"/>
        <dbReference type="ChEBI" id="CHEBI:456215"/>
        <dbReference type="ChEBI" id="CHEBI:456216"/>
        <dbReference type="EC" id="4.2.1.136"/>
    </reaction>
</comment>
<gene>
    <name evidence="6" type="primary">nnrD</name>
    <name evidence="8" type="ORF">G7084_02365</name>
</gene>
<feature type="binding site" evidence="6">
    <location>
        <position position="102"/>
    </location>
    <ligand>
        <name>(6S)-NADPHX</name>
        <dbReference type="ChEBI" id="CHEBI:64076"/>
    </ligand>
</feature>
<feature type="domain" description="YjeF C-terminal" evidence="7">
    <location>
        <begin position="6"/>
        <end position="276"/>
    </location>
</feature>
<keyword evidence="5 6" id="KW-0456">Lyase</keyword>
<dbReference type="EMBL" id="CP049888">
    <property type="protein sequence ID" value="QIL50270.1"/>
    <property type="molecule type" value="Genomic_DNA"/>
</dbReference>
<dbReference type="GO" id="GO:0046496">
    <property type="term" value="P:nicotinamide nucleotide metabolic process"/>
    <property type="evidence" value="ECO:0007669"/>
    <property type="project" value="UniProtKB-UniRule"/>
</dbReference>
<evidence type="ECO:0000256" key="3">
    <source>
        <dbReference type="ARBA" id="ARBA00022857"/>
    </source>
</evidence>
<dbReference type="InterPro" id="IPR017953">
    <property type="entry name" value="Carbohydrate_kinase_pred_CS"/>
</dbReference>
<comment type="similarity">
    <text evidence="6">Belongs to the NnrD/CARKD family.</text>
</comment>
<dbReference type="EC" id="4.2.1.136" evidence="6"/>
<evidence type="ECO:0000256" key="4">
    <source>
        <dbReference type="ARBA" id="ARBA00023027"/>
    </source>
</evidence>
<keyword evidence="4 6" id="KW-0520">NAD</keyword>
<reference evidence="8 9" key="1">
    <citation type="submission" date="2020-03" db="EMBL/GenBank/DDBJ databases">
        <title>Weissella sp. nov., isolated from Cybister lewisianus.</title>
        <authorList>
            <person name="Hyun D.-W."/>
            <person name="Bae J.-W."/>
        </authorList>
    </citation>
    <scope>NUCLEOTIDE SEQUENCE [LARGE SCALE GENOMIC DNA]</scope>
    <source>
        <strain evidence="8 9">HDW19</strain>
    </source>
</reference>
<dbReference type="GO" id="GO:0005524">
    <property type="term" value="F:ATP binding"/>
    <property type="evidence" value="ECO:0007669"/>
    <property type="project" value="UniProtKB-KW"/>
</dbReference>
<feature type="binding site" evidence="6">
    <location>
        <position position="218"/>
    </location>
    <ligand>
        <name>AMP</name>
        <dbReference type="ChEBI" id="CHEBI:456215"/>
    </ligand>
</feature>
<dbReference type="AlphaFoldDB" id="A0A6G8AZ61"/>
<dbReference type="GO" id="GO:0110051">
    <property type="term" value="P:metabolite repair"/>
    <property type="evidence" value="ECO:0007669"/>
    <property type="project" value="TreeGrafter"/>
</dbReference>
<comment type="cofactor">
    <cofactor evidence="6">
        <name>Mg(2+)</name>
        <dbReference type="ChEBI" id="CHEBI:18420"/>
    </cofactor>
</comment>
<protein>
    <recommendedName>
        <fullName evidence="6">ADP-dependent (S)-NAD(P)H-hydrate dehydratase</fullName>
        <ecNumber evidence="6">4.2.1.136</ecNumber>
    </recommendedName>
    <alternativeName>
        <fullName evidence="6">ADP-dependent NAD(P)HX dehydratase</fullName>
    </alternativeName>
</protein>
<dbReference type="HAMAP" id="MF_01965">
    <property type="entry name" value="NADHX_dehydratase"/>
    <property type="match status" value="1"/>
</dbReference>
<dbReference type="SUPFAM" id="SSF53613">
    <property type="entry name" value="Ribokinase-like"/>
    <property type="match status" value="1"/>
</dbReference>
<organism evidence="8 9">
    <name type="scientific">Weissella coleopterorum</name>
    <dbReference type="NCBI Taxonomy" id="2714949"/>
    <lineage>
        <taxon>Bacteria</taxon>
        <taxon>Bacillati</taxon>
        <taxon>Bacillota</taxon>
        <taxon>Bacilli</taxon>
        <taxon>Lactobacillales</taxon>
        <taxon>Lactobacillaceae</taxon>
        <taxon>Weissella</taxon>
    </lineage>
</organism>
<comment type="subunit">
    <text evidence="6">Homotetramer.</text>
</comment>
<dbReference type="CDD" id="cd01171">
    <property type="entry name" value="YXKO-related"/>
    <property type="match status" value="1"/>
</dbReference>
<accession>A0A6G8AZ61</accession>
<dbReference type="RefSeq" id="WP_166009713.1">
    <property type="nucleotide sequence ID" value="NZ_CP049888.1"/>
</dbReference>
<evidence type="ECO:0000256" key="2">
    <source>
        <dbReference type="ARBA" id="ARBA00022840"/>
    </source>
</evidence>
<name>A0A6G8AZ61_9LACO</name>
<keyword evidence="3 6" id="KW-0521">NADP</keyword>
<comment type="catalytic activity">
    <reaction evidence="6">
        <text>(6S)-NADPHX + ADP = AMP + phosphate + NADPH + H(+)</text>
        <dbReference type="Rhea" id="RHEA:32235"/>
        <dbReference type="ChEBI" id="CHEBI:15378"/>
        <dbReference type="ChEBI" id="CHEBI:43474"/>
        <dbReference type="ChEBI" id="CHEBI:57783"/>
        <dbReference type="ChEBI" id="CHEBI:64076"/>
        <dbReference type="ChEBI" id="CHEBI:456215"/>
        <dbReference type="ChEBI" id="CHEBI:456216"/>
        <dbReference type="EC" id="4.2.1.136"/>
    </reaction>
</comment>
<dbReference type="PANTHER" id="PTHR12592">
    <property type="entry name" value="ATP-DEPENDENT (S)-NAD(P)H-HYDRATE DEHYDRATASE FAMILY MEMBER"/>
    <property type="match status" value="1"/>
</dbReference>